<gene>
    <name evidence="1" type="ORF">FJT64_002898</name>
</gene>
<sequence>MDIVYRLGSAWVRWRNSAANIEPGWPVCNIQRFDRQLTEQCMERRLRARGRPFQAVLIGDSRVRELFLYAAPRLGAVHEVVRGADNCWERLNRTYAAGERRHGRDHWCSFARRGRLANVTYLVRHHLDQRYLESVQTLVSQCRRGLCPDLVLLNGGLHEMWRHYGRQWAVGVRALAEQAARLAPLLSWLARRGVTVLWPLIDPPMEDAGGGLVRMTPELGWLMNAALVSELGRLPGLRLCISVTVGPIGTGNTVSCRL</sequence>
<comment type="caution">
    <text evidence="1">The sequence shown here is derived from an EMBL/GenBank/DDBJ whole genome shotgun (WGS) entry which is preliminary data.</text>
</comment>
<dbReference type="Proteomes" id="UP000440578">
    <property type="component" value="Unassembled WGS sequence"/>
</dbReference>
<accession>A0A6A4WHU8</accession>
<evidence type="ECO:0000313" key="2">
    <source>
        <dbReference type="Proteomes" id="UP000440578"/>
    </source>
</evidence>
<keyword evidence="2" id="KW-1185">Reference proteome</keyword>
<evidence type="ECO:0000313" key="1">
    <source>
        <dbReference type="EMBL" id="KAF0303424.1"/>
    </source>
</evidence>
<dbReference type="EMBL" id="VIIS01000947">
    <property type="protein sequence ID" value="KAF0303424.1"/>
    <property type="molecule type" value="Genomic_DNA"/>
</dbReference>
<name>A0A6A4WHU8_AMPAM</name>
<organism evidence="1 2">
    <name type="scientific">Amphibalanus amphitrite</name>
    <name type="common">Striped barnacle</name>
    <name type="synonym">Balanus amphitrite</name>
    <dbReference type="NCBI Taxonomy" id="1232801"/>
    <lineage>
        <taxon>Eukaryota</taxon>
        <taxon>Metazoa</taxon>
        <taxon>Ecdysozoa</taxon>
        <taxon>Arthropoda</taxon>
        <taxon>Crustacea</taxon>
        <taxon>Multicrustacea</taxon>
        <taxon>Cirripedia</taxon>
        <taxon>Thoracica</taxon>
        <taxon>Thoracicalcarea</taxon>
        <taxon>Balanomorpha</taxon>
        <taxon>Balanoidea</taxon>
        <taxon>Balanidae</taxon>
        <taxon>Amphibalaninae</taxon>
        <taxon>Amphibalanus</taxon>
    </lineage>
</organism>
<reference evidence="1 2" key="1">
    <citation type="submission" date="2019-07" db="EMBL/GenBank/DDBJ databases">
        <title>Draft genome assembly of a fouling barnacle, Amphibalanus amphitrite (Darwin, 1854): The first reference genome for Thecostraca.</title>
        <authorList>
            <person name="Kim W."/>
        </authorList>
    </citation>
    <scope>NUCLEOTIDE SEQUENCE [LARGE SCALE GENOMIC DNA]</scope>
    <source>
        <strain evidence="1">SNU_AA5</strain>
        <tissue evidence="1">Soma without cirri and trophi</tissue>
    </source>
</reference>
<proteinExistence type="predicted"/>
<dbReference type="AlphaFoldDB" id="A0A6A4WHU8"/>
<protein>
    <submittedName>
        <fullName evidence="1">Uncharacterized protein</fullName>
    </submittedName>
</protein>